<accession>A0A0A8VBT6</accession>
<dbReference type="RefSeq" id="WP_038251898.1">
    <property type="nucleotide sequence ID" value="NZ_CP084640.1"/>
</dbReference>
<dbReference type="EMBL" id="UHJG01000003">
    <property type="protein sequence ID" value="SUQ37455.1"/>
    <property type="molecule type" value="Genomic_DNA"/>
</dbReference>
<organism evidence="1 2">
    <name type="scientific">Yersinia ruckeri</name>
    <dbReference type="NCBI Taxonomy" id="29486"/>
    <lineage>
        <taxon>Bacteria</taxon>
        <taxon>Pseudomonadati</taxon>
        <taxon>Pseudomonadota</taxon>
        <taxon>Gammaproteobacteria</taxon>
        <taxon>Enterobacterales</taxon>
        <taxon>Yersiniaceae</taxon>
        <taxon>Yersinia</taxon>
    </lineage>
</organism>
<protein>
    <submittedName>
        <fullName evidence="1">Uncharacterized protein</fullName>
    </submittedName>
</protein>
<keyword evidence="2" id="KW-1185">Reference proteome</keyword>
<gene>
    <name evidence="1" type="ORF">NCTC10476_03583</name>
</gene>
<proteinExistence type="predicted"/>
<evidence type="ECO:0000313" key="1">
    <source>
        <dbReference type="EMBL" id="SUQ37455.1"/>
    </source>
</evidence>
<reference evidence="1 2" key="1">
    <citation type="submission" date="2018-06" db="EMBL/GenBank/DDBJ databases">
        <authorList>
            <consortium name="Pathogen Informatics"/>
            <person name="Doyle S."/>
        </authorList>
    </citation>
    <scope>NUCLEOTIDE SEQUENCE [LARGE SCALE GENOMIC DNA]</scope>
    <source>
        <strain evidence="1 2">NCTC10476</strain>
    </source>
</reference>
<sequence>MNANLPLLRSGRTRVFSKHDGFREVRFPVRTPEDLRELDALKEMQLNRFVMALFKEAQEEYRFSPGVFTELVKAMLEKDSPGYITAHGAFGHFNTQMFEYGLAEEVGAAVEIYIACYPTSADYVLKSIPAKVLNYLCKYANTSDVMKWTEANPQWKENVIASLKAGTFSEQLKMMRMATGAMSVNFNFLQMLEKLVNNASGINPEAMEQAQKILANAPNVLYQSPREWSESCNELRGLITYFILVDLESRYGDMTNQMRTYTIPFYNKQREMAGKSNSQVISFEPGTLLAEHFDYGICIGWRYDSWEQFFYQLCHECVHLLDPQLAPNGELKVSALDEGVAVRYAEEMLDKYLPYIARSFVDSPVISRSPYYFAWDAARKLPDEVLRTIRETFGAFARINDRARFAQLTSKWLNEDEITLLCADFEYPKHR</sequence>
<name>A0A0A8VBT6_YERRU</name>
<dbReference type="AlphaFoldDB" id="A0A0A8VBT6"/>
<dbReference type="Proteomes" id="UP000255169">
    <property type="component" value="Unassembled WGS sequence"/>
</dbReference>
<evidence type="ECO:0000313" key="2">
    <source>
        <dbReference type="Proteomes" id="UP000255169"/>
    </source>
</evidence>